<feature type="compositionally biased region" description="Low complexity" evidence="1">
    <location>
        <begin position="10"/>
        <end position="23"/>
    </location>
</feature>
<feature type="region of interest" description="Disordered" evidence="1">
    <location>
        <begin position="37"/>
        <end position="67"/>
    </location>
</feature>
<organism evidence="2 3">
    <name type="scientific">Ilex paraguariensis</name>
    <name type="common">yerba mate</name>
    <dbReference type="NCBI Taxonomy" id="185542"/>
    <lineage>
        <taxon>Eukaryota</taxon>
        <taxon>Viridiplantae</taxon>
        <taxon>Streptophyta</taxon>
        <taxon>Embryophyta</taxon>
        <taxon>Tracheophyta</taxon>
        <taxon>Spermatophyta</taxon>
        <taxon>Magnoliopsida</taxon>
        <taxon>eudicotyledons</taxon>
        <taxon>Gunneridae</taxon>
        <taxon>Pentapetalae</taxon>
        <taxon>asterids</taxon>
        <taxon>campanulids</taxon>
        <taxon>Aquifoliales</taxon>
        <taxon>Aquifoliaceae</taxon>
        <taxon>Ilex</taxon>
    </lineage>
</organism>
<evidence type="ECO:0000313" key="3">
    <source>
        <dbReference type="Proteomes" id="UP001642360"/>
    </source>
</evidence>
<dbReference type="AlphaFoldDB" id="A0ABC8TD05"/>
<proteinExistence type="predicted"/>
<name>A0ABC8TD05_9AQUA</name>
<gene>
    <name evidence="2" type="ORF">ILEXP_LOCUS36535</name>
</gene>
<evidence type="ECO:0008006" key="4">
    <source>
        <dbReference type="Google" id="ProtNLM"/>
    </source>
</evidence>
<keyword evidence="3" id="KW-1185">Reference proteome</keyword>
<protein>
    <recommendedName>
        <fullName evidence="4">Retrotransposon Copia-like N-terminal domain-containing protein</fullName>
    </recommendedName>
</protein>
<dbReference type="EMBL" id="CAUOFW020004791">
    <property type="protein sequence ID" value="CAK9167273.1"/>
    <property type="molecule type" value="Genomic_DNA"/>
</dbReference>
<feature type="region of interest" description="Disordered" evidence="1">
    <location>
        <begin position="1"/>
        <end position="23"/>
    </location>
</feature>
<evidence type="ECO:0000313" key="2">
    <source>
        <dbReference type="EMBL" id="CAK9167273.1"/>
    </source>
</evidence>
<dbReference type="Proteomes" id="UP001642360">
    <property type="component" value="Unassembled WGS sequence"/>
</dbReference>
<evidence type="ECO:0000256" key="1">
    <source>
        <dbReference type="SAM" id="MobiDB-lite"/>
    </source>
</evidence>
<reference evidence="2 3" key="1">
    <citation type="submission" date="2024-02" db="EMBL/GenBank/DDBJ databases">
        <authorList>
            <person name="Vignale AGUSTIN F."/>
            <person name="Sosa J E."/>
            <person name="Modenutti C."/>
        </authorList>
    </citation>
    <scope>NUCLEOTIDE SEQUENCE [LARGE SCALE GENOMIC DNA]</scope>
</reference>
<comment type="caution">
    <text evidence="2">The sequence shown here is derived from an EMBL/GenBank/DDBJ whole genome shotgun (WGS) entry which is preliminary data.</text>
</comment>
<feature type="region of interest" description="Disordered" evidence="1">
    <location>
        <begin position="331"/>
        <end position="359"/>
    </location>
</feature>
<accession>A0ABC8TD05</accession>
<sequence>MEPRQDTRALTTSLPPTSTPLTLINGINHGVSTDRSALEVPSNHNDGHRGGRGGRGGRTGDCGSRNGPRSCTHFGHGEHTINFCWDLHEKSSGAANQASYQDDNSVVASVPRSALPDTESVTITRKKFNNPTSLVHPVQASNNHSQADSVVQRAKSIRFSGSLGRQDTRALTTSLPPTSTPLTLINGPMTSVKLNGTNYTLWFRSVYVFLQGKGLKKYLVNLKPKENIPRFNNPTSLVHPVQASNNHSQADSVVQRAKSIRFSGSLGRFRPLTASFPLVQHCSTFLFPIYCTLMEPRQDTRALTTSLPPTSTPLTLINGINHGVSTDRSALEVPSNHNDGHRGGRGGRGGRTGDCGSRNGPRSCTHFGHGEHTINFCWDLHEKSSGAANQASYQDDNSVVASVPRSALPDTESVTITRKKYAQFLSQ</sequence>